<gene>
    <name evidence="2" type="ORF">NKR23_g1516</name>
</gene>
<name>A0AA38RRP0_9PEZI</name>
<evidence type="ECO:0000256" key="1">
    <source>
        <dbReference type="SAM" id="MobiDB-lite"/>
    </source>
</evidence>
<organism evidence="2 3">
    <name type="scientific">Pleurostoma richardsiae</name>
    <dbReference type="NCBI Taxonomy" id="41990"/>
    <lineage>
        <taxon>Eukaryota</taxon>
        <taxon>Fungi</taxon>
        <taxon>Dikarya</taxon>
        <taxon>Ascomycota</taxon>
        <taxon>Pezizomycotina</taxon>
        <taxon>Sordariomycetes</taxon>
        <taxon>Sordariomycetidae</taxon>
        <taxon>Calosphaeriales</taxon>
        <taxon>Pleurostomataceae</taxon>
        <taxon>Pleurostoma</taxon>
    </lineage>
</organism>
<feature type="region of interest" description="Disordered" evidence="1">
    <location>
        <begin position="41"/>
        <end position="121"/>
    </location>
</feature>
<dbReference type="Proteomes" id="UP001174694">
    <property type="component" value="Unassembled WGS sequence"/>
</dbReference>
<reference evidence="2" key="1">
    <citation type="submission" date="2022-07" db="EMBL/GenBank/DDBJ databases">
        <title>Fungi with potential for degradation of polypropylene.</title>
        <authorList>
            <person name="Gostincar C."/>
        </authorList>
    </citation>
    <scope>NUCLEOTIDE SEQUENCE</scope>
    <source>
        <strain evidence="2">EXF-13308</strain>
    </source>
</reference>
<evidence type="ECO:0000313" key="3">
    <source>
        <dbReference type="Proteomes" id="UP001174694"/>
    </source>
</evidence>
<comment type="caution">
    <text evidence="2">The sequence shown here is derived from an EMBL/GenBank/DDBJ whole genome shotgun (WGS) entry which is preliminary data.</text>
</comment>
<protein>
    <submittedName>
        <fullName evidence="2">Uncharacterized protein</fullName>
    </submittedName>
</protein>
<feature type="compositionally biased region" description="Basic and acidic residues" evidence="1">
    <location>
        <begin position="78"/>
        <end position="88"/>
    </location>
</feature>
<dbReference type="AlphaFoldDB" id="A0AA38RRP0"/>
<accession>A0AA38RRP0</accession>
<sequence length="121" mass="13028">MASSDAASLAVESPQSLLSGAEGPHEKESFRFAAPKLFIGKLSETTPAEQPARRALPPPRKTGRAGNKAGRGRRAKRKNQDGRADIRSVPDFSGDPIEEFSEDLDSVRAHKSSLFGPLETE</sequence>
<proteinExistence type="predicted"/>
<evidence type="ECO:0000313" key="2">
    <source>
        <dbReference type="EMBL" id="KAJ9156064.1"/>
    </source>
</evidence>
<keyword evidence="3" id="KW-1185">Reference proteome</keyword>
<feature type="region of interest" description="Disordered" evidence="1">
    <location>
        <begin position="1"/>
        <end position="25"/>
    </location>
</feature>
<dbReference type="EMBL" id="JANBVO010000002">
    <property type="protein sequence ID" value="KAJ9156064.1"/>
    <property type="molecule type" value="Genomic_DNA"/>
</dbReference>